<reference evidence="1 2" key="2">
    <citation type="journal article" date="2013" name="PLoS ONE">
        <title>Whole genome mapping and re-organization of the nuclear and mitochondrial genomes of Babesia microti isolates.</title>
        <authorList>
            <person name="Cornillot E."/>
            <person name="Dassouli A."/>
            <person name="Garg A."/>
            <person name="Pachikara N."/>
            <person name="Randazzo S."/>
            <person name="Depoix D."/>
            <person name="Carcy B."/>
            <person name="Delbecq S."/>
            <person name="Frutos R."/>
            <person name="Silva J.C."/>
            <person name="Sutton R."/>
            <person name="Krause P.J."/>
            <person name="Mamoun C.B."/>
        </authorList>
    </citation>
    <scope>NUCLEOTIDE SEQUENCE [LARGE SCALE GENOMIC DNA]</scope>
    <source>
        <strain evidence="1 2">RI</strain>
    </source>
</reference>
<dbReference type="VEuPathDB" id="PiroplasmaDB:BMR1_02g02225"/>
<name>I7I8S6_BABMR</name>
<reference evidence="1 2" key="3">
    <citation type="journal article" date="2016" name="Sci. Rep.">
        <title>Genome-wide diversity and gene expression profiling of Babesia microti isolates identify polymorphic genes that mediate host-pathogen interactions.</title>
        <authorList>
            <person name="Silva J.C."/>
            <person name="Cornillot E."/>
            <person name="McCracken C."/>
            <person name="Usmani-Brown S."/>
            <person name="Dwivedi A."/>
            <person name="Ifeonu O.O."/>
            <person name="Crabtree J."/>
            <person name="Gotia H.T."/>
            <person name="Virji A.Z."/>
            <person name="Reynes C."/>
            <person name="Colinge J."/>
            <person name="Kumar V."/>
            <person name="Lawres L."/>
            <person name="Pazzi J.E."/>
            <person name="Pablo J.V."/>
            <person name="Hung C."/>
            <person name="Brancato J."/>
            <person name="Kumari P."/>
            <person name="Orvis J."/>
            <person name="Tretina K."/>
            <person name="Chibucos M."/>
            <person name="Ott S."/>
            <person name="Sadzewicz L."/>
            <person name="Sengamalay N."/>
            <person name="Shetty A.C."/>
            <person name="Su Q."/>
            <person name="Tallon L."/>
            <person name="Fraser C.M."/>
            <person name="Frutos R."/>
            <person name="Molina D.M."/>
            <person name="Krause P.J."/>
            <person name="Ben Mamoun C."/>
        </authorList>
    </citation>
    <scope>NUCLEOTIDE SEQUENCE [LARGE SCALE GENOMIC DNA]</scope>
    <source>
        <strain evidence="1 2">RI</strain>
    </source>
</reference>
<dbReference type="KEGG" id="bmic:BMR1_02g02225"/>
<sequence length="159" mass="18598">MAGDLGSGKHENLSNGLQQSSIYWETGHRTYLPFWSSFVQKFTPKIIDDQLRSLLNLTKPVQREPFVFYKEGYFRSYYGDPDVSTTFSINKRTNFTFNPCGTRTPCFMEDDMNKWLERDEFARLLLDAYKKDLPYVEFMSDVNAPPSHAIKTRRSILLI</sequence>
<dbReference type="OMA" id="SAFKMDL"/>
<accession>I7I8S6</accession>
<evidence type="ECO:0000313" key="1">
    <source>
        <dbReference type="EMBL" id="CCF73603.1"/>
    </source>
</evidence>
<dbReference type="EMBL" id="FO082872">
    <property type="protein sequence ID" value="CCF73603.1"/>
    <property type="molecule type" value="Genomic_DNA"/>
</dbReference>
<proteinExistence type="predicted"/>
<organism evidence="1 2">
    <name type="scientific">Babesia microti (strain RI)</name>
    <dbReference type="NCBI Taxonomy" id="1133968"/>
    <lineage>
        <taxon>Eukaryota</taxon>
        <taxon>Sar</taxon>
        <taxon>Alveolata</taxon>
        <taxon>Apicomplexa</taxon>
        <taxon>Aconoidasida</taxon>
        <taxon>Piroplasmida</taxon>
        <taxon>Babesiidae</taxon>
        <taxon>Babesia</taxon>
    </lineage>
</organism>
<dbReference type="Proteomes" id="UP000002899">
    <property type="component" value="Chromosome II"/>
</dbReference>
<evidence type="ECO:0000313" key="2">
    <source>
        <dbReference type="Proteomes" id="UP000002899"/>
    </source>
</evidence>
<protein>
    <submittedName>
        <fullName evidence="1">Uncharacterized protein</fullName>
    </submittedName>
</protein>
<keyword evidence="2" id="KW-1185">Reference proteome</keyword>
<dbReference type="RefSeq" id="XP_012648212.1">
    <property type="nucleotide sequence ID" value="XM_012792758.1"/>
</dbReference>
<dbReference type="OrthoDB" id="363546at2759"/>
<dbReference type="AlphaFoldDB" id="I7I8S6"/>
<dbReference type="GeneID" id="24424231"/>
<reference evidence="1 2" key="1">
    <citation type="journal article" date="2012" name="Nucleic Acids Res.">
        <title>Sequencing of the smallest Apicomplexan genome from the human pathogen Babesia microti.</title>
        <authorList>
            <person name="Cornillot E."/>
            <person name="Hadj-Kaddour K."/>
            <person name="Dassouli A."/>
            <person name="Noel B."/>
            <person name="Ranwez V."/>
            <person name="Vacherie B."/>
            <person name="Augagneur Y."/>
            <person name="Bres V."/>
            <person name="Duclos A."/>
            <person name="Randazzo S."/>
            <person name="Carcy B."/>
            <person name="Debierre-Grockiego F."/>
            <person name="Delbecq S."/>
            <person name="Moubri-Menage K."/>
            <person name="Shams-Eldin H."/>
            <person name="Usmani-Brown S."/>
            <person name="Bringaud F."/>
            <person name="Wincker P."/>
            <person name="Vivares C.P."/>
            <person name="Schwarz R.T."/>
            <person name="Schetters T.P."/>
            <person name="Krause P.J."/>
            <person name="Gorenflot A."/>
            <person name="Berry V."/>
            <person name="Barbe V."/>
            <person name="Ben Mamoun C."/>
        </authorList>
    </citation>
    <scope>NUCLEOTIDE SEQUENCE [LARGE SCALE GENOMIC DNA]</scope>
    <source>
        <strain evidence="1 2">RI</strain>
    </source>
</reference>